<evidence type="ECO:0000313" key="1">
    <source>
        <dbReference type="EMBL" id="VEE46859.1"/>
    </source>
</evidence>
<accession>A0A448BNH6</accession>
<dbReference type="AlphaFoldDB" id="A0A448BNH6"/>
<name>A0A448BNH6_PSEFL</name>
<gene>
    <name evidence="1" type="ORF">NCTC10783_02733</name>
</gene>
<evidence type="ECO:0000313" key="2">
    <source>
        <dbReference type="Proteomes" id="UP000278078"/>
    </source>
</evidence>
<proteinExistence type="predicted"/>
<organism evidence="1 2">
    <name type="scientific">Pseudomonas fluorescens</name>
    <dbReference type="NCBI Taxonomy" id="294"/>
    <lineage>
        <taxon>Bacteria</taxon>
        <taxon>Pseudomonadati</taxon>
        <taxon>Pseudomonadota</taxon>
        <taxon>Gammaproteobacteria</taxon>
        <taxon>Pseudomonadales</taxon>
        <taxon>Pseudomonadaceae</taxon>
        <taxon>Pseudomonas</taxon>
    </lineage>
</organism>
<reference evidence="1 2" key="1">
    <citation type="submission" date="2018-12" db="EMBL/GenBank/DDBJ databases">
        <authorList>
            <consortium name="Pathogen Informatics"/>
        </authorList>
    </citation>
    <scope>NUCLEOTIDE SEQUENCE [LARGE SCALE GENOMIC DNA]</scope>
    <source>
        <strain evidence="1 2">NCTC10783</strain>
    </source>
</reference>
<dbReference type="Proteomes" id="UP000278078">
    <property type="component" value="Chromosome"/>
</dbReference>
<dbReference type="EMBL" id="LR134300">
    <property type="protein sequence ID" value="VEE46859.1"/>
    <property type="molecule type" value="Genomic_DNA"/>
</dbReference>
<protein>
    <submittedName>
        <fullName evidence="1">Uncharacterized protein</fullName>
    </submittedName>
</protein>
<sequence length="50" mass="5313">MCPLCIASLSLVCAGGASLAGFALATGRRRRWRNDPGQAGKPRISVENRQ</sequence>